<keyword evidence="3" id="KW-1185">Reference proteome</keyword>
<dbReference type="PANTHER" id="PTHR33361:SF2">
    <property type="entry name" value="DUF885 DOMAIN-CONTAINING PROTEIN"/>
    <property type="match status" value="1"/>
</dbReference>
<feature type="signal peptide" evidence="1">
    <location>
        <begin position="1"/>
        <end position="23"/>
    </location>
</feature>
<proteinExistence type="predicted"/>
<dbReference type="EMBL" id="CAXKWB010038594">
    <property type="protein sequence ID" value="CAL4151964.1"/>
    <property type="molecule type" value="Genomic_DNA"/>
</dbReference>
<dbReference type="Proteomes" id="UP001497623">
    <property type="component" value="Unassembled WGS sequence"/>
</dbReference>
<organism evidence="2 3">
    <name type="scientific">Meganyctiphanes norvegica</name>
    <name type="common">Northern krill</name>
    <name type="synonym">Thysanopoda norvegica</name>
    <dbReference type="NCBI Taxonomy" id="48144"/>
    <lineage>
        <taxon>Eukaryota</taxon>
        <taxon>Metazoa</taxon>
        <taxon>Ecdysozoa</taxon>
        <taxon>Arthropoda</taxon>
        <taxon>Crustacea</taxon>
        <taxon>Multicrustacea</taxon>
        <taxon>Malacostraca</taxon>
        <taxon>Eumalacostraca</taxon>
        <taxon>Eucarida</taxon>
        <taxon>Euphausiacea</taxon>
        <taxon>Euphausiidae</taxon>
        <taxon>Meganyctiphanes</taxon>
    </lineage>
</organism>
<feature type="non-terminal residue" evidence="2">
    <location>
        <position position="1"/>
    </location>
</feature>
<dbReference type="PANTHER" id="PTHR33361">
    <property type="entry name" value="GLR0591 PROTEIN"/>
    <property type="match status" value="1"/>
</dbReference>
<evidence type="ECO:0000256" key="1">
    <source>
        <dbReference type="SAM" id="SignalP"/>
    </source>
</evidence>
<gene>
    <name evidence="2" type="ORF">MNOR_LOCUS30868</name>
</gene>
<dbReference type="InterPro" id="IPR010281">
    <property type="entry name" value="DUF885"/>
</dbReference>
<comment type="caution">
    <text evidence="2">The sequence shown here is derived from an EMBL/GenBank/DDBJ whole genome shotgun (WGS) entry which is preliminary data.</text>
</comment>
<accession>A0AAV2S253</accession>
<evidence type="ECO:0000313" key="2">
    <source>
        <dbReference type="EMBL" id="CAL4151964.1"/>
    </source>
</evidence>
<sequence>NLFTRKMSKLVLLVLLAVQAARTEDNAVKTLMDDFWEWKIQEYPEFATMIGLTSHHMDKLNLDIFQQRKETCEEFLRRAEALESSSLTNQDLLNVNILKHHLNTYIQNMRFIKFYTPLSILEGPQFTLKNIIENFVILKNKEDYENLLKRYDEVPRQVDEIMSLMNGNIENGHMPSNWSIVYMTK</sequence>
<name>A0AAV2S253_MEGNR</name>
<reference evidence="2 3" key="1">
    <citation type="submission" date="2024-05" db="EMBL/GenBank/DDBJ databases">
        <authorList>
            <person name="Wallberg A."/>
        </authorList>
    </citation>
    <scope>NUCLEOTIDE SEQUENCE [LARGE SCALE GENOMIC DNA]</scope>
</reference>
<protein>
    <submittedName>
        <fullName evidence="2">Uncharacterized protein</fullName>
    </submittedName>
</protein>
<dbReference type="Pfam" id="PF05960">
    <property type="entry name" value="DUF885"/>
    <property type="match status" value="1"/>
</dbReference>
<evidence type="ECO:0000313" key="3">
    <source>
        <dbReference type="Proteomes" id="UP001497623"/>
    </source>
</evidence>
<keyword evidence="1" id="KW-0732">Signal</keyword>
<dbReference type="AlphaFoldDB" id="A0AAV2S253"/>
<feature type="chain" id="PRO_5043506215" evidence="1">
    <location>
        <begin position="24"/>
        <end position="185"/>
    </location>
</feature>